<evidence type="ECO:0000313" key="1">
    <source>
        <dbReference type="EMBL" id="GAA4239294.1"/>
    </source>
</evidence>
<protein>
    <recommendedName>
        <fullName evidence="3">FxLD family lantipeptide</fullName>
    </recommendedName>
</protein>
<dbReference type="RefSeq" id="WP_344903128.1">
    <property type="nucleotide sequence ID" value="NZ_BAABAS010000020.1"/>
</dbReference>
<organism evidence="1 2">
    <name type="scientific">Actinomadura meridiana</name>
    <dbReference type="NCBI Taxonomy" id="559626"/>
    <lineage>
        <taxon>Bacteria</taxon>
        <taxon>Bacillati</taxon>
        <taxon>Actinomycetota</taxon>
        <taxon>Actinomycetes</taxon>
        <taxon>Streptosporangiales</taxon>
        <taxon>Thermomonosporaceae</taxon>
        <taxon>Actinomadura</taxon>
    </lineage>
</organism>
<proteinExistence type="predicted"/>
<gene>
    <name evidence="1" type="ORF">GCM10022254_58830</name>
</gene>
<evidence type="ECO:0000313" key="2">
    <source>
        <dbReference type="Proteomes" id="UP001501710"/>
    </source>
</evidence>
<name>A0ABP8CHG2_9ACTN</name>
<comment type="caution">
    <text evidence="1">The sequence shown here is derived from an EMBL/GenBank/DDBJ whole genome shotgun (WGS) entry which is preliminary data.</text>
</comment>
<sequence length="59" mass="5848">MSLTVTPPVHGSTADLEGLTEPDELLAGLDITVVASGAATLSRKCSTDNGCDTLAGGDC</sequence>
<reference evidence="2" key="1">
    <citation type="journal article" date="2019" name="Int. J. Syst. Evol. Microbiol.">
        <title>The Global Catalogue of Microorganisms (GCM) 10K type strain sequencing project: providing services to taxonomists for standard genome sequencing and annotation.</title>
        <authorList>
            <consortium name="The Broad Institute Genomics Platform"/>
            <consortium name="The Broad Institute Genome Sequencing Center for Infectious Disease"/>
            <person name="Wu L."/>
            <person name="Ma J."/>
        </authorList>
    </citation>
    <scope>NUCLEOTIDE SEQUENCE [LARGE SCALE GENOMIC DNA]</scope>
    <source>
        <strain evidence="2">JCM 17440</strain>
    </source>
</reference>
<accession>A0ABP8CHG2</accession>
<dbReference type="EMBL" id="BAABAS010000020">
    <property type="protein sequence ID" value="GAA4239294.1"/>
    <property type="molecule type" value="Genomic_DNA"/>
</dbReference>
<evidence type="ECO:0008006" key="3">
    <source>
        <dbReference type="Google" id="ProtNLM"/>
    </source>
</evidence>
<keyword evidence="2" id="KW-1185">Reference proteome</keyword>
<dbReference type="Proteomes" id="UP001501710">
    <property type="component" value="Unassembled WGS sequence"/>
</dbReference>